<protein>
    <submittedName>
        <fullName evidence="1">Uncharacterized protein</fullName>
    </submittedName>
</protein>
<evidence type="ECO:0000313" key="2">
    <source>
        <dbReference type="Proteomes" id="UP000632740"/>
    </source>
</evidence>
<dbReference type="Proteomes" id="UP000632740">
    <property type="component" value="Unassembled WGS sequence"/>
</dbReference>
<dbReference type="RefSeq" id="WP_203748811.1">
    <property type="nucleotide sequence ID" value="NZ_BONK01000002.1"/>
</dbReference>
<name>A0A919U036_9CELL</name>
<evidence type="ECO:0000313" key="1">
    <source>
        <dbReference type="EMBL" id="GIG20046.1"/>
    </source>
</evidence>
<sequence>MSRGKVEPTQELAADVGQALLAAAFQAFQRGQRFWSCSVTVATFVGAPIKATHGPTSVTRVSTDTLLEAVEKVGWHVEDVDHVYVQTTTSTNTGFAGMSVAGISGQIEAHYLFRRAT</sequence>
<reference evidence="1" key="1">
    <citation type="submission" date="2021-01" db="EMBL/GenBank/DDBJ databases">
        <title>Whole genome shotgun sequence of Cellulomonas chitinilytica NBRC 110799.</title>
        <authorList>
            <person name="Komaki H."/>
            <person name="Tamura T."/>
        </authorList>
    </citation>
    <scope>NUCLEOTIDE SEQUENCE</scope>
    <source>
        <strain evidence="1">NBRC 110799</strain>
    </source>
</reference>
<accession>A0A919U036</accession>
<organism evidence="1 2">
    <name type="scientific">Cellulomonas chitinilytica</name>
    <dbReference type="NCBI Taxonomy" id="398759"/>
    <lineage>
        <taxon>Bacteria</taxon>
        <taxon>Bacillati</taxon>
        <taxon>Actinomycetota</taxon>
        <taxon>Actinomycetes</taxon>
        <taxon>Micrococcales</taxon>
        <taxon>Cellulomonadaceae</taxon>
        <taxon>Cellulomonas</taxon>
    </lineage>
</organism>
<dbReference type="EMBL" id="BONK01000002">
    <property type="protein sequence ID" value="GIG20046.1"/>
    <property type="molecule type" value="Genomic_DNA"/>
</dbReference>
<comment type="caution">
    <text evidence="1">The sequence shown here is derived from an EMBL/GenBank/DDBJ whole genome shotgun (WGS) entry which is preliminary data.</text>
</comment>
<dbReference type="AlphaFoldDB" id="A0A919U036"/>
<proteinExistence type="predicted"/>
<keyword evidence="2" id="KW-1185">Reference proteome</keyword>
<gene>
    <name evidence="1" type="ORF">Cch01nite_07700</name>
</gene>